<keyword evidence="2" id="KW-1185">Reference proteome</keyword>
<evidence type="ECO:0000313" key="1">
    <source>
        <dbReference type="EMBL" id="KNC85105.1"/>
    </source>
</evidence>
<sequence length="252" mass="28635">MAANLFNEAFKPVAESSLRQGKIDVKEVEHVEVVGPDDEEIIFGCNIHFLFIHTIGNRHSFQVTDVIATLSRMEFGTVVGERIKTVYAVDTETVDSGVNHLRLVFDQSGAAKMLVRPRKEYVFSFRKLFFLRCPKPFENWECEVRGYRGRQGTLRRRRSTRRGFQWWWGRATGGSKFAILASTFVRQGSIGVIQTLRAQGLNPTLGEGCRRLTFARSKHKEATSYANGACIHEHVEIVQGHGRPQNNGIVYF</sequence>
<dbReference type="Proteomes" id="UP000054560">
    <property type="component" value="Unassembled WGS sequence"/>
</dbReference>
<accession>A0A0L0G7Z7</accession>
<dbReference type="EMBL" id="KQ241720">
    <property type="protein sequence ID" value="KNC85105.1"/>
    <property type="molecule type" value="Genomic_DNA"/>
</dbReference>
<protein>
    <submittedName>
        <fullName evidence="1">Uncharacterized protein</fullName>
    </submittedName>
</protein>
<dbReference type="RefSeq" id="XP_014159007.1">
    <property type="nucleotide sequence ID" value="XM_014303532.1"/>
</dbReference>
<organism evidence="1 2">
    <name type="scientific">Sphaeroforma arctica JP610</name>
    <dbReference type="NCBI Taxonomy" id="667725"/>
    <lineage>
        <taxon>Eukaryota</taxon>
        <taxon>Ichthyosporea</taxon>
        <taxon>Ichthyophonida</taxon>
        <taxon>Sphaeroforma</taxon>
    </lineage>
</organism>
<proteinExistence type="predicted"/>
<evidence type="ECO:0000313" key="2">
    <source>
        <dbReference type="Proteomes" id="UP000054560"/>
    </source>
</evidence>
<reference evidence="1 2" key="1">
    <citation type="submission" date="2011-02" db="EMBL/GenBank/DDBJ databases">
        <title>The Genome Sequence of Sphaeroforma arctica JP610.</title>
        <authorList>
            <consortium name="The Broad Institute Genome Sequencing Platform"/>
            <person name="Russ C."/>
            <person name="Cuomo C."/>
            <person name="Young S.K."/>
            <person name="Zeng Q."/>
            <person name="Gargeya S."/>
            <person name="Alvarado L."/>
            <person name="Berlin A."/>
            <person name="Chapman S.B."/>
            <person name="Chen Z."/>
            <person name="Freedman E."/>
            <person name="Gellesch M."/>
            <person name="Goldberg J."/>
            <person name="Griggs A."/>
            <person name="Gujja S."/>
            <person name="Heilman E."/>
            <person name="Heiman D."/>
            <person name="Howarth C."/>
            <person name="Mehta T."/>
            <person name="Neiman D."/>
            <person name="Pearson M."/>
            <person name="Roberts A."/>
            <person name="Saif S."/>
            <person name="Shea T."/>
            <person name="Shenoy N."/>
            <person name="Sisk P."/>
            <person name="Stolte C."/>
            <person name="Sykes S."/>
            <person name="White J."/>
            <person name="Yandava C."/>
            <person name="Burger G."/>
            <person name="Gray M.W."/>
            <person name="Holland P.W.H."/>
            <person name="King N."/>
            <person name="Lang F.B.F."/>
            <person name="Roger A.J."/>
            <person name="Ruiz-Trillo I."/>
            <person name="Haas B."/>
            <person name="Nusbaum C."/>
            <person name="Birren B."/>
        </authorList>
    </citation>
    <scope>NUCLEOTIDE SEQUENCE [LARGE SCALE GENOMIC DNA]</scope>
    <source>
        <strain evidence="1 2">JP610</strain>
    </source>
</reference>
<dbReference type="GeneID" id="25903199"/>
<name>A0A0L0G7Z7_9EUKA</name>
<gene>
    <name evidence="1" type="ORF">SARC_02695</name>
</gene>
<dbReference type="AlphaFoldDB" id="A0A0L0G7Z7"/>